<evidence type="ECO:0000256" key="13">
    <source>
        <dbReference type="ARBA" id="ARBA00023237"/>
    </source>
</evidence>
<evidence type="ECO:0000256" key="4">
    <source>
        <dbReference type="ARBA" id="ARBA00022452"/>
    </source>
</evidence>
<evidence type="ECO:0000256" key="16">
    <source>
        <dbReference type="SAM" id="SignalP"/>
    </source>
</evidence>
<keyword evidence="11 14" id="KW-0472">Membrane</keyword>
<dbReference type="InterPro" id="IPR000531">
    <property type="entry name" value="Beta-barrel_TonB"/>
</dbReference>
<dbReference type="PANTHER" id="PTHR32552">
    <property type="entry name" value="FERRICHROME IRON RECEPTOR-RELATED"/>
    <property type="match status" value="1"/>
</dbReference>
<proteinExistence type="inferred from homology"/>
<comment type="subcellular location">
    <subcellularLocation>
        <location evidence="1 14">Cell outer membrane</location>
        <topology evidence="1 14">Multi-pass membrane protein</topology>
    </subcellularLocation>
</comment>
<dbReference type="Pfam" id="PF07715">
    <property type="entry name" value="Plug"/>
    <property type="match status" value="1"/>
</dbReference>
<dbReference type="Gene3D" id="3.55.50.30">
    <property type="match status" value="1"/>
</dbReference>
<evidence type="ECO:0000256" key="7">
    <source>
        <dbReference type="ARBA" id="ARBA00022729"/>
    </source>
</evidence>
<protein>
    <submittedName>
        <fullName evidence="18">TonB-dependent receptor</fullName>
    </submittedName>
</protein>
<keyword evidence="13 14" id="KW-0998">Cell outer membrane</keyword>
<evidence type="ECO:0000256" key="12">
    <source>
        <dbReference type="ARBA" id="ARBA00023170"/>
    </source>
</evidence>
<keyword evidence="8" id="KW-0408">Iron</keyword>
<feature type="chain" id="PRO_5045441202" evidence="16">
    <location>
        <begin position="31"/>
        <end position="823"/>
    </location>
</feature>
<comment type="caution">
    <text evidence="18">The sequence shown here is derived from an EMBL/GenBank/DDBJ whole genome shotgun (WGS) entry which is preliminary data.</text>
</comment>
<dbReference type="InterPro" id="IPR036942">
    <property type="entry name" value="Beta-barrel_TonB_sf"/>
</dbReference>
<evidence type="ECO:0000256" key="8">
    <source>
        <dbReference type="ARBA" id="ARBA00023004"/>
    </source>
</evidence>
<name>A0ABR9CY73_9GAMM</name>
<keyword evidence="7 16" id="KW-0732">Signal</keyword>
<keyword evidence="3 14" id="KW-0813">Transport</keyword>
<evidence type="ECO:0000256" key="3">
    <source>
        <dbReference type="ARBA" id="ARBA00022448"/>
    </source>
</evidence>
<keyword evidence="12 18" id="KW-0675">Receptor</keyword>
<evidence type="ECO:0000259" key="17">
    <source>
        <dbReference type="SMART" id="SM00965"/>
    </source>
</evidence>
<dbReference type="InterPro" id="IPR039426">
    <property type="entry name" value="TonB-dep_rcpt-like"/>
</dbReference>
<evidence type="ECO:0000256" key="14">
    <source>
        <dbReference type="PROSITE-ProRule" id="PRU01360"/>
    </source>
</evidence>
<feature type="domain" description="Secretin/TonB short N-terminal" evidence="17">
    <location>
        <begin position="57"/>
        <end position="108"/>
    </location>
</feature>
<dbReference type="CDD" id="cd01347">
    <property type="entry name" value="ligand_gated_channel"/>
    <property type="match status" value="1"/>
</dbReference>
<evidence type="ECO:0000256" key="5">
    <source>
        <dbReference type="ARBA" id="ARBA00022496"/>
    </source>
</evidence>
<dbReference type="PANTHER" id="PTHR32552:SF68">
    <property type="entry name" value="FERRICHROME OUTER MEMBRANE TRANSPORTER_PHAGE RECEPTOR"/>
    <property type="match status" value="1"/>
</dbReference>
<dbReference type="SMART" id="SM00965">
    <property type="entry name" value="STN"/>
    <property type="match status" value="1"/>
</dbReference>
<dbReference type="SUPFAM" id="SSF56935">
    <property type="entry name" value="Porins"/>
    <property type="match status" value="1"/>
</dbReference>
<evidence type="ECO:0000313" key="19">
    <source>
        <dbReference type="Proteomes" id="UP000652176"/>
    </source>
</evidence>
<gene>
    <name evidence="18" type="ORF">IE877_08020</name>
</gene>
<dbReference type="EMBL" id="JACXSS010000001">
    <property type="protein sequence ID" value="MBD9355829.1"/>
    <property type="molecule type" value="Genomic_DNA"/>
</dbReference>
<keyword evidence="9" id="KW-0406">Ion transport</keyword>
<sequence>MKHRNKRTKPYAGLAAVALCIASHAGYAAAINEIQSFAIPAQALAEALRNFSQASGLQLLYDDQLVAGKVSPALNGSYTPRLGLDRLLAESGLGYQIKNGNLIVLEQNQMPVRKTDVQTRQSPTALPAVNVVGKAIYDATDPYNPDYVLPNATAGTKTDTPIMETPLNVQVVSKQVMKDQQVITLDQALKNVSGITTNTNGSGNISFGGTNQSIFLRGFESETFFRNGFRLQQGATTRQMANVESVEVLKGAAAILYGQVEPGGMVNVITKQPLSTPYYALNQQFGSYDLYRTTLDATGPITKDDTLLYRMNMSYQNSGSFREFVGKDDVFLAPVLKWNISPRTQATLELEYNHQHLGLDTGFVPLFNDTIFKTPRNRNYGGYSSSTTETIYGGFNWSHQFNDDWSIKHRFSVNQQNIDQPHFVFPQETDGVDVSRQLNSFSTQNNTYSTNVDLTGHFDTFGLRHTLLLGGDYYRIDSVFANSVSDPDRSNINLLNPVHPGTAFTQPLFPMVLNTNRTDQYGLYIQDQIKLPYNFHVMGGIRYQNFHQNHLADFPSFDFNLPSVQSNDAVTPRVGILWQPKSWLSLYANYVESFGVNTAFTFTPDNKPVPPTEGQQYEGGIKTEFFDGRLRATLAYYDLTKTNVPTSDLSHPGFSVLTGAVRSRGPELDITGEILPGWNVIATYANTDARIIKTVETGYQALGTRFWNVPRNTGSLWSTYELKDGDLQGFKFGGGVTVRDGQTACCSFPAFTLPGYATVGLLAAYSVDVGNAKITAQLNVDNLLDKQYVSGLFTNYFVPGGFNAGYADFGQPRTFVGSINIQY</sequence>
<reference evidence="18 19" key="1">
    <citation type="submission" date="2020-09" db="EMBL/GenBank/DDBJ databases">
        <title>Methylomonas albis sp. nov. and Methylomonas fluvii sp. nov.: Two cold-adapted methanotrophs from the River Elbe and an amended description of Methylovulum psychrotolerans strain Eb1.</title>
        <authorList>
            <person name="Bussmann I.K."/>
            <person name="Klings K.-W."/>
            <person name="Warnstedt J."/>
            <person name="Hoppert M."/>
            <person name="Saborowski A."/>
            <person name="Horn F."/>
            <person name="Liebner S."/>
        </authorList>
    </citation>
    <scope>NUCLEOTIDE SEQUENCE [LARGE SCALE GENOMIC DNA]</scope>
    <source>
        <strain evidence="18 19">EbA</strain>
    </source>
</reference>
<evidence type="ECO:0000256" key="6">
    <source>
        <dbReference type="ARBA" id="ARBA00022692"/>
    </source>
</evidence>
<dbReference type="InterPro" id="IPR011662">
    <property type="entry name" value="Secretin/TonB_short_N"/>
</dbReference>
<evidence type="ECO:0000256" key="11">
    <source>
        <dbReference type="ARBA" id="ARBA00023136"/>
    </source>
</evidence>
<evidence type="ECO:0000313" key="18">
    <source>
        <dbReference type="EMBL" id="MBD9355829.1"/>
    </source>
</evidence>
<evidence type="ECO:0000256" key="15">
    <source>
        <dbReference type="RuleBase" id="RU003357"/>
    </source>
</evidence>
<dbReference type="Proteomes" id="UP000652176">
    <property type="component" value="Unassembled WGS sequence"/>
</dbReference>
<evidence type="ECO:0000256" key="9">
    <source>
        <dbReference type="ARBA" id="ARBA00023065"/>
    </source>
</evidence>
<organism evidence="18 19">
    <name type="scientific">Methylomonas albis</name>
    <dbReference type="NCBI Taxonomy" id="1854563"/>
    <lineage>
        <taxon>Bacteria</taxon>
        <taxon>Pseudomonadati</taxon>
        <taxon>Pseudomonadota</taxon>
        <taxon>Gammaproteobacteria</taxon>
        <taxon>Methylococcales</taxon>
        <taxon>Methylococcaceae</taxon>
        <taxon>Methylomonas</taxon>
    </lineage>
</organism>
<dbReference type="Pfam" id="PF07660">
    <property type="entry name" value="STN"/>
    <property type="match status" value="1"/>
</dbReference>
<evidence type="ECO:0000256" key="1">
    <source>
        <dbReference type="ARBA" id="ARBA00004571"/>
    </source>
</evidence>
<feature type="signal peptide" evidence="16">
    <location>
        <begin position="1"/>
        <end position="30"/>
    </location>
</feature>
<keyword evidence="10 15" id="KW-0798">TonB box</keyword>
<dbReference type="Gene3D" id="2.170.130.10">
    <property type="entry name" value="TonB-dependent receptor, plug domain"/>
    <property type="match status" value="1"/>
</dbReference>
<accession>A0ABR9CY73</accession>
<dbReference type="PROSITE" id="PS52016">
    <property type="entry name" value="TONB_DEPENDENT_REC_3"/>
    <property type="match status" value="1"/>
</dbReference>
<dbReference type="Gene3D" id="2.40.170.20">
    <property type="entry name" value="TonB-dependent receptor, beta-barrel domain"/>
    <property type="match status" value="1"/>
</dbReference>
<dbReference type="RefSeq" id="WP_192374167.1">
    <property type="nucleotide sequence ID" value="NZ_CAJHIV010000001.1"/>
</dbReference>
<dbReference type="NCBIfam" id="TIGR01783">
    <property type="entry name" value="TonB-siderophor"/>
    <property type="match status" value="1"/>
</dbReference>
<keyword evidence="5" id="KW-0410">Iron transport</keyword>
<dbReference type="Pfam" id="PF00593">
    <property type="entry name" value="TonB_dep_Rec_b-barrel"/>
    <property type="match status" value="1"/>
</dbReference>
<evidence type="ECO:0000256" key="10">
    <source>
        <dbReference type="ARBA" id="ARBA00023077"/>
    </source>
</evidence>
<dbReference type="InterPro" id="IPR037066">
    <property type="entry name" value="Plug_dom_sf"/>
</dbReference>
<keyword evidence="4 14" id="KW-1134">Transmembrane beta strand</keyword>
<keyword evidence="6 14" id="KW-0812">Transmembrane</keyword>
<dbReference type="InterPro" id="IPR010105">
    <property type="entry name" value="TonB_sidphr_rcpt"/>
</dbReference>
<evidence type="ECO:0000256" key="2">
    <source>
        <dbReference type="ARBA" id="ARBA00009810"/>
    </source>
</evidence>
<keyword evidence="19" id="KW-1185">Reference proteome</keyword>
<dbReference type="InterPro" id="IPR012910">
    <property type="entry name" value="Plug_dom"/>
</dbReference>
<comment type="similarity">
    <text evidence="2 14 15">Belongs to the TonB-dependent receptor family.</text>
</comment>